<dbReference type="SUPFAM" id="SSF51735">
    <property type="entry name" value="NAD(P)-binding Rossmann-fold domains"/>
    <property type="match status" value="1"/>
</dbReference>
<dbReference type="Pfam" id="PF01408">
    <property type="entry name" value="GFO_IDH_MocA"/>
    <property type="match status" value="1"/>
</dbReference>
<name>A0A212U8T0_9BACT</name>
<proteinExistence type="inferred from homology"/>
<feature type="compositionally biased region" description="Pro residues" evidence="3">
    <location>
        <begin position="114"/>
        <end position="123"/>
    </location>
</feature>
<evidence type="ECO:0000256" key="1">
    <source>
        <dbReference type="ARBA" id="ARBA00010928"/>
    </source>
</evidence>
<feature type="compositionally biased region" description="Polar residues" evidence="3">
    <location>
        <begin position="66"/>
        <end position="87"/>
    </location>
</feature>
<dbReference type="PANTHER" id="PTHR22604:SF105">
    <property type="entry name" value="TRANS-1,2-DIHYDROBENZENE-1,2-DIOL DEHYDROGENASE"/>
    <property type="match status" value="1"/>
</dbReference>
<reference evidence="7" key="1">
    <citation type="submission" date="2017-06" db="EMBL/GenBank/DDBJ databases">
        <authorList>
            <person name="Varghese N."/>
            <person name="Submissions S."/>
        </authorList>
    </citation>
    <scope>NUCLEOTIDE SEQUENCE [LARGE SCALE GENOMIC DNA]</scope>
    <source>
        <strain evidence="7">DSM 11116</strain>
    </source>
</reference>
<feature type="domain" description="Gfo/Idh/MocA-like oxidoreductase C-terminal" evidence="5">
    <location>
        <begin position="264"/>
        <end position="463"/>
    </location>
</feature>
<feature type="compositionally biased region" description="Basic and acidic residues" evidence="3">
    <location>
        <begin position="100"/>
        <end position="111"/>
    </location>
</feature>
<keyword evidence="2" id="KW-0560">Oxidoreductase</keyword>
<dbReference type="InterPro" id="IPR036291">
    <property type="entry name" value="NAD(P)-bd_dom_sf"/>
</dbReference>
<evidence type="ECO:0000259" key="4">
    <source>
        <dbReference type="Pfam" id="PF01408"/>
    </source>
</evidence>
<evidence type="ECO:0000256" key="3">
    <source>
        <dbReference type="SAM" id="MobiDB-lite"/>
    </source>
</evidence>
<feature type="domain" description="Gfo/Idh/MocA-like oxidoreductase N-terminal" evidence="4">
    <location>
        <begin position="129"/>
        <end position="252"/>
    </location>
</feature>
<sequence>MSITNELLNTVLRQAGREVSRKEFLTLAGRGLAVGVATSTLASCQTDSGPTTAATAPTPTTGTPASQVTSATMYTSPDGQKIPSSEAVSPPAKVPTDLNKPIELEEWKSDVDPQSPPTPTPLPPDKRVGYALVGLGHLTLEELLPAFGQSKKSKPVALVSGSPEKLKKVAQQYGIKPESCYSYENYDQLKDNPEVQVIYIVLPNSMHAEYTIRGAQAGKHILCEKPMANSAAECEAMIAACKKAGKKLMVAYRIQYEPYNREVRQMIRDNKFGKTKYIQAQNSQSSANPDHWRHKKALAGGGALPDIGLYCLNTARFLLGTEPTEVSAYMHSTPGNPLFKEVEEMMSWQMRFPDGIVVDNITHYNTHDSRFYRVNSERGWIHLNNAYAYKGQALQTSHAEGPAKLENHITLGAKNQFATEMDHFSECVLEDKAPHTPGEEGLQDQRIMEAIYQSAREGRPVKLPAVKGTDVFRGPEPKQA</sequence>
<dbReference type="PRINTS" id="PR01775">
    <property type="entry name" value="GLFROXRDTASE"/>
</dbReference>
<dbReference type="Gene3D" id="3.40.50.720">
    <property type="entry name" value="NAD(P)-binding Rossmann-like Domain"/>
    <property type="match status" value="1"/>
</dbReference>
<organism evidence="6 7">
    <name type="scientific">Hymenobacter gelipurpurascens</name>
    <dbReference type="NCBI Taxonomy" id="89968"/>
    <lineage>
        <taxon>Bacteria</taxon>
        <taxon>Pseudomonadati</taxon>
        <taxon>Bacteroidota</taxon>
        <taxon>Cytophagia</taxon>
        <taxon>Cytophagales</taxon>
        <taxon>Hymenobacteraceae</taxon>
        <taxon>Hymenobacter</taxon>
    </lineage>
</organism>
<accession>A0A212U8T0</accession>
<dbReference type="Gene3D" id="3.30.360.10">
    <property type="entry name" value="Dihydrodipicolinate Reductase, domain 2"/>
    <property type="match status" value="1"/>
</dbReference>
<comment type="similarity">
    <text evidence="1">Belongs to the Gfo/Idh/MocA family.</text>
</comment>
<dbReference type="SUPFAM" id="SSF55347">
    <property type="entry name" value="Glyceraldehyde-3-phosphate dehydrogenase-like, C-terminal domain"/>
    <property type="match status" value="1"/>
</dbReference>
<dbReference type="Proteomes" id="UP000198131">
    <property type="component" value="Unassembled WGS sequence"/>
</dbReference>
<feature type="compositionally biased region" description="Low complexity" evidence="3">
    <location>
        <begin position="49"/>
        <end position="65"/>
    </location>
</feature>
<dbReference type="EMBL" id="FYEW01000002">
    <property type="protein sequence ID" value="SNC74678.1"/>
    <property type="molecule type" value="Genomic_DNA"/>
</dbReference>
<dbReference type="OrthoDB" id="9795543at2"/>
<evidence type="ECO:0000313" key="7">
    <source>
        <dbReference type="Proteomes" id="UP000198131"/>
    </source>
</evidence>
<evidence type="ECO:0000259" key="5">
    <source>
        <dbReference type="Pfam" id="PF02894"/>
    </source>
</evidence>
<dbReference type="Pfam" id="PF02894">
    <property type="entry name" value="GFO_IDH_MocA_C"/>
    <property type="match status" value="1"/>
</dbReference>
<dbReference type="InterPro" id="IPR008354">
    <property type="entry name" value="Glc-Fru_OxRdtase_bac"/>
</dbReference>
<protein>
    <submittedName>
        <fullName evidence="6">Predicted dehydrogenase</fullName>
    </submittedName>
</protein>
<dbReference type="RefSeq" id="WP_088843847.1">
    <property type="nucleotide sequence ID" value="NZ_FYEW01000002.1"/>
</dbReference>
<feature type="region of interest" description="Disordered" evidence="3">
    <location>
        <begin position="42"/>
        <end position="126"/>
    </location>
</feature>
<gene>
    <name evidence="6" type="ORF">SAMN06265337_2491</name>
</gene>
<dbReference type="InterPro" id="IPR004104">
    <property type="entry name" value="Gfo/Idh/MocA-like_OxRdtase_C"/>
</dbReference>
<evidence type="ECO:0000256" key="2">
    <source>
        <dbReference type="ARBA" id="ARBA00023002"/>
    </source>
</evidence>
<evidence type="ECO:0000313" key="6">
    <source>
        <dbReference type="EMBL" id="SNC74678.1"/>
    </source>
</evidence>
<dbReference type="PANTHER" id="PTHR22604">
    <property type="entry name" value="OXIDOREDUCTASES"/>
    <property type="match status" value="1"/>
</dbReference>
<dbReference type="InterPro" id="IPR050984">
    <property type="entry name" value="Gfo/Idh/MocA_domain"/>
</dbReference>
<dbReference type="AlphaFoldDB" id="A0A212U8T0"/>
<dbReference type="GO" id="GO:0000166">
    <property type="term" value="F:nucleotide binding"/>
    <property type="evidence" value="ECO:0007669"/>
    <property type="project" value="InterPro"/>
</dbReference>
<dbReference type="GO" id="GO:0016491">
    <property type="term" value="F:oxidoreductase activity"/>
    <property type="evidence" value="ECO:0007669"/>
    <property type="project" value="UniProtKB-KW"/>
</dbReference>
<keyword evidence="7" id="KW-1185">Reference proteome</keyword>
<dbReference type="InterPro" id="IPR000683">
    <property type="entry name" value="Gfo/Idh/MocA-like_OxRdtase_N"/>
</dbReference>